<keyword evidence="2" id="KW-0804">Transcription</keyword>
<dbReference type="SUPFAM" id="SSF88659">
    <property type="entry name" value="Sigma3 and sigma4 domains of RNA polymerase sigma factors"/>
    <property type="match status" value="1"/>
</dbReference>
<feature type="domain" description="HTH bat-type" evidence="3">
    <location>
        <begin position="161"/>
        <end position="213"/>
    </location>
</feature>
<dbReference type="Pfam" id="PF15915">
    <property type="entry name" value="BAT"/>
    <property type="match status" value="1"/>
</dbReference>
<protein>
    <submittedName>
        <fullName evidence="5">Helix-turn-helix domain-containing protein</fullName>
    </submittedName>
</protein>
<evidence type="ECO:0000256" key="2">
    <source>
        <dbReference type="ARBA" id="ARBA00023163"/>
    </source>
</evidence>
<evidence type="ECO:0000259" key="3">
    <source>
        <dbReference type="Pfam" id="PF04967"/>
    </source>
</evidence>
<reference evidence="5 6" key="1">
    <citation type="journal article" date="2019" name="Int. J. Syst. Evol. Microbiol.">
        <title>The Global Catalogue of Microorganisms (GCM) 10K type strain sequencing project: providing services to taxonomists for standard genome sequencing and annotation.</title>
        <authorList>
            <consortium name="The Broad Institute Genomics Platform"/>
            <consortium name="The Broad Institute Genome Sequencing Center for Infectious Disease"/>
            <person name="Wu L."/>
            <person name="Ma J."/>
        </authorList>
    </citation>
    <scope>NUCLEOTIDE SEQUENCE [LARGE SCALE GENOMIC DNA]</scope>
    <source>
        <strain evidence="5 6">WLHS5</strain>
    </source>
</reference>
<gene>
    <name evidence="5" type="ORF">ACFO5R_15755</name>
</gene>
<feature type="domain" description="Bacterioopsin transcriptional activator GAF and HTH associated" evidence="4">
    <location>
        <begin position="6"/>
        <end position="143"/>
    </location>
</feature>
<keyword evidence="6" id="KW-1185">Reference proteome</keyword>
<keyword evidence="1" id="KW-0805">Transcription regulation</keyword>
<evidence type="ECO:0000259" key="4">
    <source>
        <dbReference type="Pfam" id="PF15915"/>
    </source>
</evidence>
<evidence type="ECO:0000256" key="1">
    <source>
        <dbReference type="ARBA" id="ARBA00023015"/>
    </source>
</evidence>
<dbReference type="Gene3D" id="1.10.10.10">
    <property type="entry name" value="Winged helix-like DNA-binding domain superfamily/Winged helix DNA-binding domain"/>
    <property type="match status" value="1"/>
</dbReference>
<accession>A0ABD5PS56</accession>
<organism evidence="5 6">
    <name type="scientific">Halosolutus amylolyticus</name>
    <dbReference type="NCBI Taxonomy" id="2932267"/>
    <lineage>
        <taxon>Archaea</taxon>
        <taxon>Methanobacteriati</taxon>
        <taxon>Methanobacteriota</taxon>
        <taxon>Stenosarchaea group</taxon>
        <taxon>Halobacteria</taxon>
        <taxon>Halobacteriales</taxon>
        <taxon>Natrialbaceae</taxon>
        <taxon>Halosolutus</taxon>
    </lineage>
</organism>
<sequence>MSLLAEFEAVSPALVLGPTLSAMPSLEVSLEHQYALDPDRPFVVCRIRCDDPGRLDRVLADDGTIDEFERVDGGPERFLYRLRRSDSGVVDAYRQWVTVGGELLAGRATNGRWEIEMRFPNRDAFNTYHEFLQSEDVTFELRRLADGPWPDRPGDDGQATLTESQREALRVAYEDGFFEVPRGTGLSAIADALDISEQAVSERLRRGQARLIEEHVVPDRTRS</sequence>
<comment type="caution">
    <text evidence="5">The sequence shown here is derived from an EMBL/GenBank/DDBJ whole genome shotgun (WGS) entry which is preliminary data.</text>
</comment>
<dbReference type="InterPro" id="IPR031803">
    <property type="entry name" value="BAT_GAF/HTH-assoc"/>
</dbReference>
<evidence type="ECO:0000313" key="6">
    <source>
        <dbReference type="Proteomes" id="UP001595898"/>
    </source>
</evidence>
<dbReference type="Proteomes" id="UP001595898">
    <property type="component" value="Unassembled WGS sequence"/>
</dbReference>
<dbReference type="InterPro" id="IPR036388">
    <property type="entry name" value="WH-like_DNA-bd_sf"/>
</dbReference>
<dbReference type="Pfam" id="PF04967">
    <property type="entry name" value="HTH_10"/>
    <property type="match status" value="1"/>
</dbReference>
<dbReference type="RefSeq" id="WP_250139939.1">
    <property type="nucleotide sequence ID" value="NZ_JALIQP010000002.1"/>
</dbReference>
<proteinExistence type="predicted"/>
<dbReference type="PANTHER" id="PTHR34236:SF1">
    <property type="entry name" value="DIMETHYL SULFOXIDE REDUCTASE TRANSCRIPTIONAL ACTIVATOR"/>
    <property type="match status" value="1"/>
</dbReference>
<dbReference type="PANTHER" id="PTHR34236">
    <property type="entry name" value="DIMETHYL SULFOXIDE REDUCTASE TRANSCRIPTIONAL ACTIVATOR"/>
    <property type="match status" value="1"/>
</dbReference>
<dbReference type="AlphaFoldDB" id="A0ABD5PS56"/>
<dbReference type="EMBL" id="JBHSFA010000007">
    <property type="protein sequence ID" value="MFC4543385.1"/>
    <property type="molecule type" value="Genomic_DNA"/>
</dbReference>
<evidence type="ECO:0000313" key="5">
    <source>
        <dbReference type="EMBL" id="MFC4543385.1"/>
    </source>
</evidence>
<name>A0ABD5PS56_9EURY</name>
<dbReference type="InterPro" id="IPR007050">
    <property type="entry name" value="HTH_bacterioopsin"/>
</dbReference>
<dbReference type="InterPro" id="IPR013324">
    <property type="entry name" value="RNA_pol_sigma_r3/r4-like"/>
</dbReference>